<dbReference type="AlphaFoldDB" id="A0A6I3KJC3"/>
<dbReference type="EMBL" id="WMBQ01000002">
    <property type="protein sequence ID" value="MTD95825.1"/>
    <property type="molecule type" value="Genomic_DNA"/>
</dbReference>
<dbReference type="SUPFAM" id="SSF50346">
    <property type="entry name" value="PRC-barrel domain"/>
    <property type="match status" value="1"/>
</dbReference>
<dbReference type="Gene3D" id="2.30.30.240">
    <property type="entry name" value="PRC-barrel domain"/>
    <property type="match status" value="1"/>
</dbReference>
<gene>
    <name evidence="2" type="ORF">GIW81_15910</name>
</gene>
<evidence type="ECO:0000259" key="1">
    <source>
        <dbReference type="Pfam" id="PF05239"/>
    </source>
</evidence>
<name>A0A6I3KJC3_9HYPH</name>
<evidence type="ECO:0000313" key="2">
    <source>
        <dbReference type="EMBL" id="MTD95825.1"/>
    </source>
</evidence>
<evidence type="ECO:0000313" key="3">
    <source>
        <dbReference type="Proteomes" id="UP000440694"/>
    </source>
</evidence>
<dbReference type="Pfam" id="PF05239">
    <property type="entry name" value="PRC"/>
    <property type="match status" value="1"/>
</dbReference>
<comment type="caution">
    <text evidence="2">The sequence shown here is derived from an EMBL/GenBank/DDBJ whole genome shotgun (WGS) entry which is preliminary data.</text>
</comment>
<dbReference type="PANTHER" id="PTHR36505">
    <property type="entry name" value="BLR1072 PROTEIN"/>
    <property type="match status" value="1"/>
</dbReference>
<reference evidence="2 3" key="1">
    <citation type="submission" date="2019-11" db="EMBL/GenBank/DDBJ databases">
        <title>Identification of a novel strain.</title>
        <authorList>
            <person name="Xu Q."/>
            <person name="Wang G."/>
        </authorList>
    </citation>
    <scope>NUCLEOTIDE SEQUENCE [LARGE SCALE GENOMIC DNA]</scope>
    <source>
        <strain evidence="3">xq</strain>
    </source>
</reference>
<keyword evidence="3" id="KW-1185">Reference proteome</keyword>
<protein>
    <recommendedName>
        <fullName evidence="1">PRC-barrel domain-containing protein</fullName>
    </recommendedName>
</protein>
<feature type="domain" description="PRC-barrel" evidence="1">
    <location>
        <begin position="77"/>
        <end position="145"/>
    </location>
</feature>
<proteinExistence type="predicted"/>
<dbReference type="Proteomes" id="UP000440694">
    <property type="component" value="Unassembled WGS sequence"/>
</dbReference>
<dbReference type="InterPro" id="IPR011033">
    <property type="entry name" value="PRC_barrel-like_sf"/>
</dbReference>
<organism evidence="2 3">
    <name type="scientific">Hyphomicrobium album</name>
    <dbReference type="NCBI Taxonomy" id="2665159"/>
    <lineage>
        <taxon>Bacteria</taxon>
        <taxon>Pseudomonadati</taxon>
        <taxon>Pseudomonadota</taxon>
        <taxon>Alphaproteobacteria</taxon>
        <taxon>Hyphomicrobiales</taxon>
        <taxon>Hyphomicrobiaceae</taxon>
        <taxon>Hyphomicrobium</taxon>
    </lineage>
</organism>
<dbReference type="PANTHER" id="PTHR36505:SF1">
    <property type="entry name" value="BLR1072 PROTEIN"/>
    <property type="match status" value="1"/>
</dbReference>
<dbReference type="InterPro" id="IPR027275">
    <property type="entry name" value="PRC-brl_dom"/>
</dbReference>
<accession>A0A6I3KJC3</accession>
<sequence>MVNLRAAVRQKRNRTVGHPVLLSVEQEDRHNMKKLLATASIVALMALPALAQDAAAPAVEKAPAEKTAALHAGDVSAKALLNESVKNAANETIGDINDVLIGGDGKVSAVIVGVGGFLGMGEKDVALPYDQLVFAKDVGDDLVVTTHATKESLETAPEYIKPEDRS</sequence>